<keyword evidence="5" id="KW-0235">DNA replication</keyword>
<accession>A0AA46YIP6</accession>
<dbReference type="GO" id="GO:0000166">
    <property type="term" value="F:nucleotide binding"/>
    <property type="evidence" value="ECO:0007669"/>
    <property type="project" value="InterPro"/>
</dbReference>
<sequence length="615" mass="73065">MEASNSFGRIPQHKCSINIGKRKPHRIKHNKTTALPTHFFFFDTETREVDLGNGEKKEVLRLGWACRVYRDKRREKKTEKWKEFKTKEEFWDFVEECVPERKKLWCFAHNIDFDFRVLEGFKVLHERGWEIKTFVYDSKNIILSFRKGKKTLLFLDTFNFFKGSVKKMGESIGLEKLEVDFNTVSEEELSRYCKRDVEIIKEFMMRLIDFIESNNLGTLQKTLASQAFSAFRHRFMRHEIYIHNNVEVIEMERESYRGGRTEAFWIGRLPQGKYYKLDVNSMYPFVMRERLYPTKLIRFEKNPRLSGLMRALKRFFVIAHVRVKVNKPCVGIKEERLIFPIGEFDAVLTSPELELVLKHGEILRVYKYAIYEAHRIFVDYVDFFYSLKEKYAREGNGAYKQMSKLFLNSLYGKFGQKVRYLEKIGECEHEDGYEVVIDLETGERTTYRFLNNEIWVESKEYYESENSFVAIASAVTAYARCYLWELIEKAGMENVFYTDTDSLIVNEEGYKRLSDLLDDYKLGYLKCEGVSEFVEIRNAKDYTFGEEVKRKGVKKDAVEIAPNKFKQIQFERLRTAWRKGRVNEVIVKEQIKELKQEYKKGIVTESGRVIPFELS</sequence>
<gene>
    <name evidence="12" type="ORF">BDLDGNHF_00009</name>
</gene>
<dbReference type="InterPro" id="IPR023211">
    <property type="entry name" value="DNA_pol_palm_dom_sf"/>
</dbReference>
<dbReference type="GO" id="GO:0006260">
    <property type="term" value="P:DNA replication"/>
    <property type="evidence" value="ECO:0007669"/>
    <property type="project" value="UniProtKB-KW"/>
</dbReference>
<evidence type="ECO:0000256" key="5">
    <source>
        <dbReference type="ARBA" id="ARBA00022705"/>
    </source>
</evidence>
<dbReference type="GO" id="GO:0039693">
    <property type="term" value="P:viral DNA genome replication"/>
    <property type="evidence" value="ECO:0007669"/>
    <property type="project" value="UniProtKB-KW"/>
</dbReference>
<dbReference type="EMBL" id="OP413841">
    <property type="protein sequence ID" value="UYL65022.1"/>
    <property type="molecule type" value="Genomic_DNA"/>
</dbReference>
<keyword evidence="8" id="KW-0238">DNA-binding</keyword>
<dbReference type="SUPFAM" id="SSF56672">
    <property type="entry name" value="DNA/RNA polymerases"/>
    <property type="match status" value="1"/>
</dbReference>
<dbReference type="InterPro" id="IPR036397">
    <property type="entry name" value="RNaseH_sf"/>
</dbReference>
<evidence type="ECO:0000256" key="7">
    <source>
        <dbReference type="ARBA" id="ARBA00023109"/>
    </source>
</evidence>
<evidence type="ECO:0000256" key="10">
    <source>
        <dbReference type="ARBA" id="ARBA00049244"/>
    </source>
</evidence>
<dbReference type="Proteomes" id="UP001156297">
    <property type="component" value="Segment"/>
</dbReference>
<dbReference type="InterPro" id="IPR017964">
    <property type="entry name" value="DNA-dir_DNA_pol_B_CS"/>
</dbReference>
<keyword evidence="13" id="KW-1185">Reference proteome</keyword>
<dbReference type="Pfam" id="PF03175">
    <property type="entry name" value="DNA_pol_B_2"/>
    <property type="match status" value="1"/>
</dbReference>
<dbReference type="Gene3D" id="3.30.420.10">
    <property type="entry name" value="Ribonuclease H-like superfamily/Ribonuclease H"/>
    <property type="match status" value="1"/>
</dbReference>
<keyword evidence="7" id="KW-1194">Viral DNA replication</keyword>
<evidence type="ECO:0000259" key="11">
    <source>
        <dbReference type="Pfam" id="PF03175"/>
    </source>
</evidence>
<evidence type="ECO:0000256" key="9">
    <source>
        <dbReference type="ARBA" id="ARBA00046822"/>
    </source>
</evidence>
<evidence type="ECO:0000313" key="12">
    <source>
        <dbReference type="EMBL" id="UYL65022.1"/>
    </source>
</evidence>
<dbReference type="PANTHER" id="PTHR33568">
    <property type="entry name" value="DNA POLYMERASE"/>
    <property type="match status" value="1"/>
</dbReference>
<dbReference type="InterPro" id="IPR004868">
    <property type="entry name" value="DNA-dir_DNA_pol_B_mt/vir"/>
</dbReference>
<evidence type="ECO:0000256" key="4">
    <source>
        <dbReference type="ARBA" id="ARBA00022695"/>
    </source>
</evidence>
<evidence type="ECO:0000256" key="6">
    <source>
        <dbReference type="ARBA" id="ARBA00022932"/>
    </source>
</evidence>
<dbReference type="Gene3D" id="1.10.287.690">
    <property type="entry name" value="Helix hairpin bin"/>
    <property type="match status" value="1"/>
</dbReference>
<comment type="subunit">
    <text evidence="9">Heterodimer with the terminal protein; this heterodimer binds to bp 9 to 18 of the genome. Forms a complex with viral pTP, DBP and hosts NFIA and POU2F1/OCT1 for initiation of replication.</text>
</comment>
<evidence type="ECO:0000256" key="1">
    <source>
        <dbReference type="ARBA" id="ARBA00005755"/>
    </source>
</evidence>
<dbReference type="GO" id="GO:0003887">
    <property type="term" value="F:DNA-directed DNA polymerase activity"/>
    <property type="evidence" value="ECO:0007669"/>
    <property type="project" value="UniProtKB-KW"/>
</dbReference>
<dbReference type="InterPro" id="IPR006172">
    <property type="entry name" value="DNA-dir_DNA_pol_B"/>
</dbReference>
<evidence type="ECO:0000313" key="13">
    <source>
        <dbReference type="Proteomes" id="UP001156297"/>
    </source>
</evidence>
<evidence type="ECO:0000256" key="8">
    <source>
        <dbReference type="ARBA" id="ARBA00023125"/>
    </source>
</evidence>
<comment type="similarity">
    <text evidence="1">Belongs to the DNA polymerase type-B family.</text>
</comment>
<name>A0AA46YIP6_9VIRU</name>
<dbReference type="PROSITE" id="PS00116">
    <property type="entry name" value="DNA_POLYMERASE_B"/>
    <property type="match status" value="1"/>
</dbReference>
<dbReference type="Gene3D" id="3.90.1600.10">
    <property type="entry name" value="Palm domain of DNA polymerase"/>
    <property type="match status" value="2"/>
</dbReference>
<proteinExistence type="inferred from homology"/>
<evidence type="ECO:0000256" key="2">
    <source>
        <dbReference type="ARBA" id="ARBA00012417"/>
    </source>
</evidence>
<dbReference type="SUPFAM" id="SSF53098">
    <property type="entry name" value="Ribonuclease H-like"/>
    <property type="match status" value="1"/>
</dbReference>
<dbReference type="InterPro" id="IPR012337">
    <property type="entry name" value="RNaseH-like_sf"/>
</dbReference>
<protein>
    <recommendedName>
        <fullName evidence="2">DNA-directed DNA polymerase</fullName>
        <ecNumber evidence="2">2.7.7.7</ecNumber>
    </recommendedName>
</protein>
<dbReference type="GO" id="GO:0003677">
    <property type="term" value="F:DNA binding"/>
    <property type="evidence" value="ECO:0007669"/>
    <property type="project" value="UniProtKB-KW"/>
</dbReference>
<keyword evidence="3" id="KW-0808">Transferase</keyword>
<feature type="domain" description="DNA-directed DNA polymerase family B mitochondria/virus" evidence="11">
    <location>
        <begin position="186"/>
        <end position="487"/>
    </location>
</feature>
<dbReference type="EC" id="2.7.7.7" evidence="2"/>
<keyword evidence="6" id="KW-0239">DNA-directed DNA polymerase</keyword>
<dbReference type="PANTHER" id="PTHR33568:SF3">
    <property type="entry name" value="DNA-DIRECTED DNA POLYMERASE"/>
    <property type="match status" value="1"/>
</dbReference>
<organism evidence="12 13">
    <name type="scientific">Methanophagales virus PBV266</name>
    <dbReference type="NCBI Taxonomy" id="3071308"/>
    <lineage>
        <taxon>Viruses</taxon>
        <taxon>Varidnaviria</taxon>
        <taxon>Abadenavirae</taxon>
        <taxon>Produgelaviricota</taxon>
        <taxon>Belvinaviricetes</taxon>
        <taxon>Coyopavirales</taxon>
        <taxon>Chaacviridae</taxon>
        <taxon>Antichaacvirus</taxon>
        <taxon>Antichaacvirus pescaderoense</taxon>
    </lineage>
</organism>
<dbReference type="InterPro" id="IPR043502">
    <property type="entry name" value="DNA/RNA_pol_sf"/>
</dbReference>
<reference evidence="12 13" key="1">
    <citation type="submission" date="2022-09" db="EMBL/GenBank/DDBJ databases">
        <title>Evolutionary Diversification of Methanotrophic Ca. Methanophagales (ANME-1) and Their Expansive Virome.</title>
        <authorList>
            <person name="Laso-Perez R."/>
            <person name="Wu F."/>
            <person name="Cremiere A."/>
            <person name="Speth D.R."/>
            <person name="Magyar J.S."/>
            <person name="Krupovic M."/>
            <person name="Orphan V.J."/>
        </authorList>
    </citation>
    <scope>NUCLEOTIDE SEQUENCE [LARGE SCALE GENOMIC DNA]</scope>
    <source>
        <strain evidence="12">PBV266</strain>
    </source>
</reference>
<comment type="catalytic activity">
    <reaction evidence="10">
        <text>DNA(n) + a 2'-deoxyribonucleoside 5'-triphosphate = DNA(n+1) + diphosphate</text>
        <dbReference type="Rhea" id="RHEA:22508"/>
        <dbReference type="Rhea" id="RHEA-COMP:17339"/>
        <dbReference type="Rhea" id="RHEA-COMP:17340"/>
        <dbReference type="ChEBI" id="CHEBI:33019"/>
        <dbReference type="ChEBI" id="CHEBI:61560"/>
        <dbReference type="ChEBI" id="CHEBI:173112"/>
        <dbReference type="EC" id="2.7.7.7"/>
    </reaction>
</comment>
<evidence type="ECO:0000256" key="3">
    <source>
        <dbReference type="ARBA" id="ARBA00022679"/>
    </source>
</evidence>
<keyword evidence="4" id="KW-0548">Nucleotidyltransferase</keyword>
<dbReference type="PRINTS" id="PR00106">
    <property type="entry name" value="DNAPOLB"/>
</dbReference>